<dbReference type="InterPro" id="IPR058923">
    <property type="entry name" value="RCC1-like_dom"/>
</dbReference>
<accession>K3WZG0</accession>
<dbReference type="Proteomes" id="UP000019132">
    <property type="component" value="Unassembled WGS sequence"/>
</dbReference>
<protein>
    <recommendedName>
        <fullName evidence="5">RCC1-like domain-containing protein</fullName>
    </recommendedName>
</protein>
<dbReference type="PANTHER" id="PTHR45982:SF1">
    <property type="entry name" value="REGULATOR OF CHROMOSOME CONDENSATION"/>
    <property type="match status" value="1"/>
</dbReference>
<feature type="domain" description="RCC1-like" evidence="5">
    <location>
        <begin position="119"/>
        <end position="519"/>
    </location>
</feature>
<proteinExistence type="predicted"/>
<name>K3WZG0_GLOUD</name>
<dbReference type="eggNOG" id="KOG1426">
    <property type="taxonomic scope" value="Eukaryota"/>
</dbReference>
<feature type="repeat" description="RCC1" evidence="3">
    <location>
        <begin position="285"/>
        <end position="355"/>
    </location>
</feature>
<dbReference type="VEuPathDB" id="FungiDB:PYU1_G010338"/>
<evidence type="ECO:0000313" key="7">
    <source>
        <dbReference type="Proteomes" id="UP000019132"/>
    </source>
</evidence>
<dbReference type="OMA" id="RPAKLTY"/>
<dbReference type="SUPFAM" id="SSF50985">
    <property type="entry name" value="RCC1/BLIP-II"/>
    <property type="match status" value="1"/>
</dbReference>
<evidence type="ECO:0000313" key="6">
    <source>
        <dbReference type="EnsemblProtists" id="PYU1_T010359"/>
    </source>
</evidence>
<keyword evidence="7" id="KW-1185">Reference proteome</keyword>
<dbReference type="EnsemblProtists" id="PYU1_T010359">
    <property type="protein sequence ID" value="PYU1_T010359"/>
    <property type="gene ID" value="PYU1_G010338"/>
</dbReference>
<organism evidence="6 7">
    <name type="scientific">Globisporangium ultimum (strain ATCC 200006 / CBS 805.95 / DAOM BR144)</name>
    <name type="common">Pythium ultimum</name>
    <dbReference type="NCBI Taxonomy" id="431595"/>
    <lineage>
        <taxon>Eukaryota</taxon>
        <taxon>Sar</taxon>
        <taxon>Stramenopiles</taxon>
        <taxon>Oomycota</taxon>
        <taxon>Peronosporomycetes</taxon>
        <taxon>Pythiales</taxon>
        <taxon>Pythiaceae</taxon>
        <taxon>Globisporangium</taxon>
    </lineage>
</organism>
<evidence type="ECO:0000256" key="2">
    <source>
        <dbReference type="ARBA" id="ARBA00022737"/>
    </source>
</evidence>
<dbReference type="STRING" id="431595.K3WZG0"/>
<evidence type="ECO:0000256" key="3">
    <source>
        <dbReference type="PROSITE-ProRule" id="PRU00235"/>
    </source>
</evidence>
<dbReference type="EMBL" id="GL376602">
    <property type="status" value="NOT_ANNOTATED_CDS"/>
    <property type="molecule type" value="Genomic_DNA"/>
</dbReference>
<dbReference type="GO" id="GO:0005085">
    <property type="term" value="F:guanyl-nucleotide exchange factor activity"/>
    <property type="evidence" value="ECO:0007669"/>
    <property type="project" value="TreeGrafter"/>
</dbReference>
<dbReference type="PANTHER" id="PTHR45982">
    <property type="entry name" value="REGULATOR OF CHROMOSOME CONDENSATION"/>
    <property type="match status" value="1"/>
</dbReference>
<dbReference type="InParanoid" id="K3WZG0"/>
<dbReference type="GO" id="GO:0005737">
    <property type="term" value="C:cytoplasm"/>
    <property type="evidence" value="ECO:0007669"/>
    <property type="project" value="TreeGrafter"/>
</dbReference>
<evidence type="ECO:0000256" key="1">
    <source>
        <dbReference type="ARBA" id="ARBA00022658"/>
    </source>
</evidence>
<keyword evidence="2" id="KW-0677">Repeat</keyword>
<dbReference type="AlphaFoldDB" id="K3WZG0"/>
<dbReference type="PROSITE" id="PS00626">
    <property type="entry name" value="RCC1_2"/>
    <property type="match status" value="1"/>
</dbReference>
<feature type="region of interest" description="Disordered" evidence="4">
    <location>
        <begin position="1"/>
        <end position="20"/>
    </location>
</feature>
<evidence type="ECO:0000259" key="5">
    <source>
        <dbReference type="Pfam" id="PF25390"/>
    </source>
</evidence>
<feature type="repeat" description="RCC1" evidence="3">
    <location>
        <begin position="118"/>
        <end position="173"/>
    </location>
</feature>
<dbReference type="InterPro" id="IPR051553">
    <property type="entry name" value="Ran_GTPase-activating"/>
</dbReference>
<reference evidence="7" key="1">
    <citation type="journal article" date="2010" name="Genome Biol.">
        <title>Genome sequence of the necrotrophic plant pathogen Pythium ultimum reveals original pathogenicity mechanisms and effector repertoire.</title>
        <authorList>
            <person name="Levesque C.A."/>
            <person name="Brouwer H."/>
            <person name="Cano L."/>
            <person name="Hamilton J.P."/>
            <person name="Holt C."/>
            <person name="Huitema E."/>
            <person name="Raffaele S."/>
            <person name="Robideau G.P."/>
            <person name="Thines M."/>
            <person name="Win J."/>
            <person name="Zerillo M.M."/>
            <person name="Beakes G.W."/>
            <person name="Boore J.L."/>
            <person name="Busam D."/>
            <person name="Dumas B."/>
            <person name="Ferriera S."/>
            <person name="Fuerstenberg S.I."/>
            <person name="Gachon C.M."/>
            <person name="Gaulin E."/>
            <person name="Govers F."/>
            <person name="Grenville-Briggs L."/>
            <person name="Horner N."/>
            <person name="Hostetler J."/>
            <person name="Jiang R.H."/>
            <person name="Johnson J."/>
            <person name="Krajaejun T."/>
            <person name="Lin H."/>
            <person name="Meijer H.J."/>
            <person name="Moore B."/>
            <person name="Morris P."/>
            <person name="Phuntmart V."/>
            <person name="Puiu D."/>
            <person name="Shetty J."/>
            <person name="Stajich J.E."/>
            <person name="Tripathy S."/>
            <person name="Wawra S."/>
            <person name="van West P."/>
            <person name="Whitty B.R."/>
            <person name="Coutinho P.M."/>
            <person name="Henrissat B."/>
            <person name="Martin F."/>
            <person name="Thomas P.D."/>
            <person name="Tyler B.M."/>
            <person name="De Vries R.P."/>
            <person name="Kamoun S."/>
            <person name="Yandell M."/>
            <person name="Tisserat N."/>
            <person name="Buell C.R."/>
        </authorList>
    </citation>
    <scope>NUCLEOTIDE SEQUENCE</scope>
    <source>
        <strain evidence="7">DAOM:BR144</strain>
    </source>
</reference>
<keyword evidence="1" id="KW-0344">Guanine-nucleotide releasing factor</keyword>
<feature type="repeat" description="RCC1" evidence="3">
    <location>
        <begin position="174"/>
        <end position="225"/>
    </location>
</feature>
<evidence type="ECO:0000256" key="4">
    <source>
        <dbReference type="SAM" id="MobiDB-lite"/>
    </source>
</evidence>
<dbReference type="InterPro" id="IPR000408">
    <property type="entry name" value="Reg_chr_condens"/>
</dbReference>
<feature type="repeat" description="RCC1" evidence="3">
    <location>
        <begin position="409"/>
        <end position="467"/>
    </location>
</feature>
<dbReference type="HOGENOM" id="CLU_005210_6_2_1"/>
<sequence length="529" mass="56624">MSGKRARADGGISKEQYDAQDAFSAAPSTTGFEAFPRASESVLQTRKIVAKGSSSAANATTLTRASESHRQFTALNRAFAANIKAQWQHNKRGDWLENMKEYIVYARDITSKFGAQEGQVLTFGSGDCGQLGHGVEEDDDMMVKFPRVLQALSTKHIVRVACGGLHTGAIAASGEVYTWGCNDDGALGRVGEENFPAEVEGFGPAAACAVQIVGGDCHTAVVTLTGQVYTWGSYKDKEGKQWCDAATPSASFKQKQVRPFLIKGVNNAVDVRCGSSFNVVRTNEGHVYSWGLGEMGQLGREVNAEMKDATTGDYLVDMVFHDHLTPARMMLGKEPLPAVKAIGCGSYHSLVALAANGYLYTTGLNNYGQLGIGSTENQVKLQLVDDLATKNIASVEGGTHHSVVLTNDGDVYTFGRADSGQLGAQDTCQTGDFKDRPQKVEFLGAKEKIVVRAIAAGSNHALVLTEQNAIYSWGYGDMLALGNGVEQDETRPRLVDWRKTSFGNAEILQIDAGGQHSAVLARTTAGKST</sequence>
<dbReference type="Gene3D" id="2.130.10.30">
    <property type="entry name" value="Regulator of chromosome condensation 1/beta-lactamase-inhibitor protein II"/>
    <property type="match status" value="1"/>
</dbReference>
<feature type="repeat" description="RCC1" evidence="3">
    <location>
        <begin position="357"/>
        <end position="408"/>
    </location>
</feature>
<reference evidence="7" key="2">
    <citation type="submission" date="2010-04" db="EMBL/GenBank/DDBJ databases">
        <authorList>
            <person name="Buell R."/>
            <person name="Hamilton J."/>
            <person name="Hostetler J."/>
        </authorList>
    </citation>
    <scope>NUCLEOTIDE SEQUENCE [LARGE SCALE GENOMIC DNA]</scope>
    <source>
        <strain evidence="7">DAOM:BR144</strain>
    </source>
</reference>
<feature type="repeat" description="RCC1" evidence="3">
    <location>
        <begin position="468"/>
        <end position="523"/>
    </location>
</feature>
<reference evidence="6" key="3">
    <citation type="submission" date="2015-02" db="UniProtKB">
        <authorList>
            <consortium name="EnsemblProtists"/>
        </authorList>
    </citation>
    <scope>IDENTIFICATION</scope>
    <source>
        <strain evidence="6">DAOM BR144</strain>
    </source>
</reference>
<dbReference type="InterPro" id="IPR009091">
    <property type="entry name" value="RCC1/BLIP-II"/>
</dbReference>
<dbReference type="PROSITE" id="PS50012">
    <property type="entry name" value="RCC1_3"/>
    <property type="match status" value="6"/>
</dbReference>
<dbReference type="PRINTS" id="PR00633">
    <property type="entry name" value="RCCNDNSATION"/>
</dbReference>
<dbReference type="Pfam" id="PF25390">
    <property type="entry name" value="WD40_RLD"/>
    <property type="match status" value="1"/>
</dbReference>